<keyword evidence="7" id="KW-0175">Coiled coil</keyword>
<dbReference type="GO" id="GO:0005634">
    <property type="term" value="C:nucleus"/>
    <property type="evidence" value="ECO:0007669"/>
    <property type="project" value="TreeGrafter"/>
</dbReference>
<evidence type="ECO:0000259" key="9">
    <source>
        <dbReference type="PROSITE" id="PS50006"/>
    </source>
</evidence>
<evidence type="ECO:0000313" key="11">
    <source>
        <dbReference type="EMBL" id="ELU15565.1"/>
    </source>
</evidence>
<reference evidence="11 13" key="2">
    <citation type="journal article" date="2013" name="Nature">
        <title>Insights into bilaterian evolution from three spiralian genomes.</title>
        <authorList>
            <person name="Simakov O."/>
            <person name="Marletaz F."/>
            <person name="Cho S.J."/>
            <person name="Edsinger-Gonzales E."/>
            <person name="Havlak P."/>
            <person name="Hellsten U."/>
            <person name="Kuo D.H."/>
            <person name="Larsson T."/>
            <person name="Lv J."/>
            <person name="Arendt D."/>
            <person name="Savage R."/>
            <person name="Osoegawa K."/>
            <person name="de Jong P."/>
            <person name="Grimwood J."/>
            <person name="Chapman J.A."/>
            <person name="Shapiro H."/>
            <person name="Aerts A."/>
            <person name="Otillar R.P."/>
            <person name="Terry A.Y."/>
            <person name="Boore J.L."/>
            <person name="Grigoriev I.V."/>
            <person name="Lindberg D.R."/>
            <person name="Seaver E.C."/>
            <person name="Weisblat D.A."/>
            <person name="Putnam N.H."/>
            <person name="Rokhsar D.S."/>
        </authorList>
    </citation>
    <scope>NUCLEOTIDE SEQUENCE</scope>
    <source>
        <strain evidence="11 13">I ESC-2004</strain>
    </source>
</reference>
<feature type="region of interest" description="Disordered" evidence="8">
    <location>
        <begin position="476"/>
        <end position="502"/>
    </location>
</feature>
<dbReference type="PANTHER" id="PTHR16079:SF4">
    <property type="entry name" value="E3 UBIQUITIN-PROTEIN LIGASE CHFR"/>
    <property type="match status" value="1"/>
</dbReference>
<dbReference type="InterPro" id="IPR017907">
    <property type="entry name" value="Znf_RING_CS"/>
</dbReference>
<dbReference type="Pfam" id="PF15227">
    <property type="entry name" value="zf-C3HC4_4"/>
    <property type="match status" value="1"/>
</dbReference>
<feature type="region of interest" description="Disordered" evidence="8">
    <location>
        <begin position="126"/>
        <end position="202"/>
    </location>
</feature>
<comment type="similarity">
    <text evidence="1">Belongs to the CHFR family.</text>
</comment>
<organism evidence="11">
    <name type="scientific">Capitella teleta</name>
    <name type="common">Polychaete worm</name>
    <dbReference type="NCBI Taxonomy" id="283909"/>
    <lineage>
        <taxon>Eukaryota</taxon>
        <taxon>Metazoa</taxon>
        <taxon>Spiralia</taxon>
        <taxon>Lophotrochozoa</taxon>
        <taxon>Annelida</taxon>
        <taxon>Polychaeta</taxon>
        <taxon>Sedentaria</taxon>
        <taxon>Scolecida</taxon>
        <taxon>Capitellidae</taxon>
        <taxon>Capitella</taxon>
    </lineage>
</organism>
<dbReference type="GO" id="GO:0004842">
    <property type="term" value="F:ubiquitin-protein transferase activity"/>
    <property type="evidence" value="ECO:0007669"/>
    <property type="project" value="TreeGrafter"/>
</dbReference>
<dbReference type="EMBL" id="AMQN01004532">
    <property type="status" value="NOT_ANNOTATED_CDS"/>
    <property type="molecule type" value="Genomic_DNA"/>
</dbReference>
<evidence type="ECO:0000256" key="7">
    <source>
        <dbReference type="SAM" id="Coils"/>
    </source>
</evidence>
<dbReference type="PROSITE" id="PS50089">
    <property type="entry name" value="ZF_RING_2"/>
    <property type="match status" value="1"/>
</dbReference>
<feature type="domain" description="RING-type" evidence="10">
    <location>
        <begin position="388"/>
        <end position="430"/>
    </location>
</feature>
<dbReference type="GO" id="GO:0008270">
    <property type="term" value="F:zinc ion binding"/>
    <property type="evidence" value="ECO:0007669"/>
    <property type="project" value="UniProtKB-KW"/>
</dbReference>
<dbReference type="Pfam" id="PF00498">
    <property type="entry name" value="FHA"/>
    <property type="match status" value="1"/>
</dbReference>
<keyword evidence="13" id="KW-1185">Reference proteome</keyword>
<evidence type="ECO:0000256" key="5">
    <source>
        <dbReference type="ARBA" id="ARBA00022833"/>
    </source>
</evidence>
<dbReference type="SUPFAM" id="SSF49879">
    <property type="entry name" value="SMAD/FHA domain"/>
    <property type="match status" value="1"/>
</dbReference>
<evidence type="ECO:0000256" key="8">
    <source>
        <dbReference type="SAM" id="MobiDB-lite"/>
    </source>
</evidence>
<name>R7VIM2_CAPTE</name>
<evidence type="ECO:0000256" key="6">
    <source>
        <dbReference type="PROSITE-ProRule" id="PRU00175"/>
    </source>
</evidence>
<dbReference type="PROSITE" id="PS50006">
    <property type="entry name" value="FHA_DOMAIN"/>
    <property type="match status" value="1"/>
</dbReference>
<dbReference type="PANTHER" id="PTHR16079">
    <property type="entry name" value="UBIQUITIN LIGASE PROTEIN CHFR"/>
    <property type="match status" value="1"/>
</dbReference>
<dbReference type="InterPro" id="IPR013083">
    <property type="entry name" value="Znf_RING/FYVE/PHD"/>
</dbReference>
<dbReference type="Gene3D" id="3.30.40.10">
    <property type="entry name" value="Zinc/RING finger domain, C3HC4 (zinc finger)"/>
    <property type="match status" value="1"/>
</dbReference>
<dbReference type="OrthoDB" id="1630758at2759"/>
<evidence type="ECO:0000256" key="4">
    <source>
        <dbReference type="ARBA" id="ARBA00022771"/>
    </source>
</evidence>
<feature type="compositionally biased region" description="Polar residues" evidence="8">
    <location>
        <begin position="139"/>
        <end position="150"/>
    </location>
</feature>
<dbReference type="EMBL" id="KB293746">
    <property type="protein sequence ID" value="ELU15565.1"/>
    <property type="molecule type" value="Genomic_DNA"/>
</dbReference>
<feature type="coiled-coil region" evidence="7">
    <location>
        <begin position="282"/>
        <end position="372"/>
    </location>
</feature>
<dbReference type="InterPro" id="IPR000253">
    <property type="entry name" value="FHA_dom"/>
</dbReference>
<accession>R7VIM2</accession>
<evidence type="ECO:0000259" key="10">
    <source>
        <dbReference type="PROSITE" id="PS50089"/>
    </source>
</evidence>
<dbReference type="OMA" id="RRKDECP"/>
<dbReference type="SUPFAM" id="SSF57850">
    <property type="entry name" value="RING/U-box"/>
    <property type="match status" value="1"/>
</dbReference>
<dbReference type="InterPro" id="IPR001841">
    <property type="entry name" value="Znf_RING"/>
</dbReference>
<proteinExistence type="inferred from homology"/>
<protein>
    <recommendedName>
        <fullName evidence="2">E3 ubiquitin-protein ligase CHFR</fullName>
    </recommendedName>
</protein>
<evidence type="ECO:0000256" key="2">
    <source>
        <dbReference type="ARBA" id="ARBA00017908"/>
    </source>
</evidence>
<dbReference type="InterPro" id="IPR052256">
    <property type="entry name" value="E3_ubiquitin-ligase_CHFR"/>
</dbReference>
<evidence type="ECO:0000256" key="3">
    <source>
        <dbReference type="ARBA" id="ARBA00022723"/>
    </source>
</evidence>
<dbReference type="HOGENOM" id="CLU_036129_0_0_1"/>
<dbReference type="InterPro" id="IPR008984">
    <property type="entry name" value="SMAD_FHA_dom_sf"/>
</dbReference>
<dbReference type="Proteomes" id="UP000014760">
    <property type="component" value="Unassembled WGS sequence"/>
</dbReference>
<reference evidence="12" key="3">
    <citation type="submission" date="2015-06" db="UniProtKB">
        <authorList>
            <consortium name="EnsemblMetazoa"/>
        </authorList>
    </citation>
    <scope>IDENTIFICATION</scope>
</reference>
<evidence type="ECO:0000313" key="13">
    <source>
        <dbReference type="Proteomes" id="UP000014760"/>
    </source>
</evidence>
<reference evidence="13" key="1">
    <citation type="submission" date="2012-12" db="EMBL/GenBank/DDBJ databases">
        <authorList>
            <person name="Hellsten U."/>
            <person name="Grimwood J."/>
            <person name="Chapman J.A."/>
            <person name="Shapiro H."/>
            <person name="Aerts A."/>
            <person name="Otillar R.P."/>
            <person name="Terry A.Y."/>
            <person name="Boore J.L."/>
            <person name="Simakov O."/>
            <person name="Marletaz F."/>
            <person name="Cho S.-J."/>
            <person name="Edsinger-Gonzales E."/>
            <person name="Havlak P."/>
            <person name="Kuo D.-H."/>
            <person name="Larsson T."/>
            <person name="Lv J."/>
            <person name="Arendt D."/>
            <person name="Savage R."/>
            <person name="Osoegawa K."/>
            <person name="de Jong P."/>
            <person name="Lindberg D.R."/>
            <person name="Seaver E.C."/>
            <person name="Weisblat D.A."/>
            <person name="Putnam N.H."/>
            <person name="Grigoriev I.V."/>
            <person name="Rokhsar D.S."/>
        </authorList>
    </citation>
    <scope>NUCLEOTIDE SEQUENCE</scope>
    <source>
        <strain evidence="13">I ESC-2004</strain>
    </source>
</reference>
<dbReference type="GO" id="GO:0006511">
    <property type="term" value="P:ubiquitin-dependent protein catabolic process"/>
    <property type="evidence" value="ECO:0007669"/>
    <property type="project" value="TreeGrafter"/>
</dbReference>
<feature type="compositionally biased region" description="Polar residues" evidence="8">
    <location>
        <begin position="159"/>
        <end position="184"/>
    </location>
</feature>
<feature type="compositionally biased region" description="Basic and acidic residues" evidence="8">
    <location>
        <begin position="129"/>
        <end position="138"/>
    </location>
</feature>
<dbReference type="SMART" id="SM00184">
    <property type="entry name" value="RING"/>
    <property type="match status" value="1"/>
</dbReference>
<dbReference type="Gene3D" id="2.60.200.20">
    <property type="match status" value="1"/>
</dbReference>
<dbReference type="CDD" id="cd22663">
    <property type="entry name" value="FHA_RNF8"/>
    <property type="match status" value="1"/>
</dbReference>
<feature type="region of interest" description="Disordered" evidence="8">
    <location>
        <begin position="515"/>
        <end position="537"/>
    </location>
</feature>
<dbReference type="PROSITE" id="PS00518">
    <property type="entry name" value="ZF_RING_1"/>
    <property type="match status" value="1"/>
</dbReference>
<feature type="domain" description="FHA" evidence="9">
    <location>
        <begin position="30"/>
        <end position="80"/>
    </location>
</feature>
<keyword evidence="3" id="KW-0479">Metal-binding</keyword>
<gene>
    <name evidence="11" type="ORF">CAPTEDRAFT_220183</name>
</gene>
<dbReference type="EnsemblMetazoa" id="CapteT220183">
    <property type="protein sequence ID" value="CapteP220183"/>
    <property type="gene ID" value="CapteG220183"/>
</dbReference>
<evidence type="ECO:0000313" key="12">
    <source>
        <dbReference type="EnsemblMetazoa" id="CapteP220183"/>
    </source>
</evidence>
<keyword evidence="4 6" id="KW-0863">Zinc-finger</keyword>
<dbReference type="AlphaFoldDB" id="R7VIM2"/>
<dbReference type="STRING" id="283909.R7VIM2"/>
<dbReference type="SMART" id="SM00240">
    <property type="entry name" value="FHA"/>
    <property type="match status" value="1"/>
</dbReference>
<dbReference type="GO" id="GO:0016567">
    <property type="term" value="P:protein ubiquitination"/>
    <property type="evidence" value="ECO:0007669"/>
    <property type="project" value="TreeGrafter"/>
</dbReference>
<sequence length="537" mass="61564">METRKMTCLHRIGDESSARLVIDLEDQTQVTMGRLETNDVVLDESLAVSRHHIYFEKKDNIWMIKDLNSGNGTYINDVRIDPGVLRPLNNRDVIEVGRDPKSRQMTSSYKFRYFAKALVKVNLGDEETESKTLKESSKDNTAVGGTNELSAESDPKLETSPQTSESSEDSNTTQLFSPQPSSSAKDSRTARRPKKARASTGLLSGIEGHAKSVYEVKYDGDSQVYRVDHIILPVIPDNQKYPAATIEVLVDQSEVKKDKVLLPDLSEDEDKEKQKVLQYFWYQEFAAALAKAEERHKKAQEEMEAKMKEQEEKLSALLAEKLQLSENIQEDLMMQEEVQQTSNAQNELHAKLKEFEDQMAATKVSVEAQIQEKIRRNLEEAMENELVCPICSEYFVQATSLNCSHTFCAACIEKWLKQKQGKTRCCPQCRQTVTSSVRSLALDNHIDHLMENMSEEARKARCLLKDHRKKIQDALVERPPQRNKHRQRHAEPTVHRLVNTPEAQYFRRVYTNQSHAVNSEQHTRPPHQPRNNPFRLN</sequence>
<keyword evidence="5" id="KW-0862">Zinc</keyword>
<evidence type="ECO:0000256" key="1">
    <source>
        <dbReference type="ARBA" id="ARBA00005797"/>
    </source>
</evidence>